<organism evidence="3 4">
    <name type="scientific">Cichlidogyrus casuarinus</name>
    <dbReference type="NCBI Taxonomy" id="1844966"/>
    <lineage>
        <taxon>Eukaryota</taxon>
        <taxon>Metazoa</taxon>
        <taxon>Spiralia</taxon>
        <taxon>Lophotrochozoa</taxon>
        <taxon>Platyhelminthes</taxon>
        <taxon>Monogenea</taxon>
        <taxon>Monopisthocotylea</taxon>
        <taxon>Dactylogyridea</taxon>
        <taxon>Ancyrocephalidae</taxon>
        <taxon>Cichlidogyrus</taxon>
    </lineage>
</organism>
<proteinExistence type="predicted"/>
<evidence type="ECO:0000259" key="2">
    <source>
        <dbReference type="Pfam" id="PF03372"/>
    </source>
</evidence>
<dbReference type="InterPro" id="IPR036691">
    <property type="entry name" value="Endo/exonu/phosph_ase_sf"/>
</dbReference>
<dbReference type="PANTHER" id="PTHR12121">
    <property type="entry name" value="CARBON CATABOLITE REPRESSOR PROTEIN 4"/>
    <property type="match status" value="1"/>
</dbReference>
<dbReference type="Pfam" id="PF03372">
    <property type="entry name" value="Exo_endo_phos"/>
    <property type="match status" value="2"/>
</dbReference>
<dbReference type="Proteomes" id="UP001626550">
    <property type="component" value="Unassembled WGS sequence"/>
</dbReference>
<dbReference type="AlphaFoldDB" id="A0ABD2QL72"/>
<name>A0ABD2QL72_9PLAT</name>
<sequence length="484" mass="54624">MTDVHTAPSPRNWRHLEKPSADGYAFTLISYNVLSPNYATPTQYPYCPTYAMDWEYRRRSILDELRNYNASIICLQELDTNQFDDVFKPQLAQADYDGVFIAKSRSRTMDASDCKKVDGCAIFWKRDSMHDSANPVSSFCSFEKICEFQHEFMLSCSNVSETPAPLLLNRVMTRDNVALGVVFETKGSNPRQFCVTTGHIHWDPEHSDVKVIQSIMWTAELWAYLDAFFAQNLGSKENRGTTRLAHDISSPSNPLVTGKPMDNSPAARMPVIMCGDFNSLPNSGVVEFLLNGRLNKKHAEFLDYGFKYMFEDWKMLEKWAVDGDVVRHRFQFDRAHHEGQGVTFTNYTYDFKGMIDYVFFTRKHLRLLGSLDQVPESWFAENRVMGCPHVHMASDHFPLLVELELLAETTDTATPEELKKGSSAPNSNNKQVANKRSANGTSESASATPASSFSPGPKAIGQRNANNNNGSGGGGKQMRYNEKK</sequence>
<accession>A0ABD2QL72</accession>
<dbReference type="Gene3D" id="3.60.10.10">
    <property type="entry name" value="Endonuclease/exonuclease/phosphatase"/>
    <property type="match status" value="1"/>
</dbReference>
<evidence type="ECO:0000256" key="1">
    <source>
        <dbReference type="SAM" id="MobiDB-lite"/>
    </source>
</evidence>
<dbReference type="EMBL" id="JBJKFK010000064">
    <property type="protein sequence ID" value="KAL3320267.1"/>
    <property type="molecule type" value="Genomic_DNA"/>
</dbReference>
<protein>
    <submittedName>
        <fullName evidence="3">CCR4-NOT transcription complex subunit 6-like</fullName>
    </submittedName>
</protein>
<feature type="domain" description="Endonuclease/exonuclease/phosphatase" evidence="2">
    <location>
        <begin position="29"/>
        <end position="127"/>
    </location>
</feature>
<evidence type="ECO:0000313" key="3">
    <source>
        <dbReference type="EMBL" id="KAL3320267.1"/>
    </source>
</evidence>
<gene>
    <name evidence="3" type="primary">CNOT6L_2</name>
    <name evidence="3" type="ORF">Ciccas_001039</name>
</gene>
<reference evidence="3 4" key="1">
    <citation type="submission" date="2024-11" db="EMBL/GenBank/DDBJ databases">
        <title>Adaptive evolution of stress response genes in parasites aligns with host niche diversity.</title>
        <authorList>
            <person name="Hahn C."/>
            <person name="Resl P."/>
        </authorList>
    </citation>
    <scope>NUCLEOTIDE SEQUENCE [LARGE SCALE GENOMIC DNA]</scope>
    <source>
        <strain evidence="3">EGGRZ-B1_66</strain>
        <tissue evidence="3">Body</tissue>
    </source>
</reference>
<dbReference type="SUPFAM" id="SSF56219">
    <property type="entry name" value="DNase I-like"/>
    <property type="match status" value="1"/>
</dbReference>
<feature type="domain" description="Endonuclease/exonuclease/phosphatase" evidence="2">
    <location>
        <begin position="264"/>
        <end position="396"/>
    </location>
</feature>
<evidence type="ECO:0000313" key="4">
    <source>
        <dbReference type="Proteomes" id="UP001626550"/>
    </source>
</evidence>
<dbReference type="PANTHER" id="PTHR12121:SF100">
    <property type="entry name" value="POLY(A)-SPECIFIC RIBONUCLEASE"/>
    <property type="match status" value="1"/>
</dbReference>
<comment type="caution">
    <text evidence="3">The sequence shown here is derived from an EMBL/GenBank/DDBJ whole genome shotgun (WGS) entry which is preliminary data.</text>
</comment>
<feature type="compositionally biased region" description="Low complexity" evidence="1">
    <location>
        <begin position="442"/>
        <end position="457"/>
    </location>
</feature>
<feature type="compositionally biased region" description="Polar residues" evidence="1">
    <location>
        <begin position="423"/>
        <end position="441"/>
    </location>
</feature>
<dbReference type="InterPro" id="IPR050410">
    <property type="entry name" value="CCR4/nocturin_mRNA_transcr"/>
</dbReference>
<keyword evidence="4" id="KW-1185">Reference proteome</keyword>
<feature type="region of interest" description="Disordered" evidence="1">
    <location>
        <begin position="414"/>
        <end position="484"/>
    </location>
</feature>
<dbReference type="InterPro" id="IPR005135">
    <property type="entry name" value="Endo/exonuclease/phosphatase"/>
</dbReference>